<evidence type="ECO:0000256" key="4">
    <source>
        <dbReference type="ARBA" id="ARBA00022692"/>
    </source>
</evidence>
<feature type="transmembrane region" description="Helical" evidence="8">
    <location>
        <begin position="21"/>
        <end position="40"/>
    </location>
</feature>
<evidence type="ECO:0000256" key="2">
    <source>
        <dbReference type="ARBA" id="ARBA00008335"/>
    </source>
</evidence>
<feature type="transmembrane region" description="Helical" evidence="8">
    <location>
        <begin position="330"/>
        <end position="349"/>
    </location>
</feature>
<evidence type="ECO:0000313" key="9">
    <source>
        <dbReference type="EMBL" id="QDB79992.1"/>
    </source>
</evidence>
<dbReference type="EMBL" id="CP040899">
    <property type="protein sequence ID" value="QDB79992.1"/>
    <property type="molecule type" value="Genomic_DNA"/>
</dbReference>
<dbReference type="PANTHER" id="PTHR23514">
    <property type="entry name" value="BYPASS OF STOP CODON PROTEIN 6"/>
    <property type="match status" value="1"/>
</dbReference>
<reference evidence="9 10" key="1">
    <citation type="submission" date="2019-05" db="EMBL/GenBank/DDBJ databases">
        <title>Georgenia *** sp. nov., and Georgenia *** sp. nov., isolated from the intestinal contents of plateau pika (Ochotona curzoniae) in the Qinghai-Tibet plateau of China.</title>
        <authorList>
            <person name="Tian Z."/>
        </authorList>
    </citation>
    <scope>NUCLEOTIDE SEQUENCE [LARGE SCALE GENOMIC DNA]</scope>
    <source>
        <strain evidence="9 10">Z294</strain>
    </source>
</reference>
<dbReference type="PANTHER" id="PTHR23514:SF3">
    <property type="entry name" value="BYPASS OF STOP CODON PROTEIN 6"/>
    <property type="match status" value="1"/>
</dbReference>
<feature type="transmembrane region" description="Helical" evidence="8">
    <location>
        <begin position="150"/>
        <end position="170"/>
    </location>
</feature>
<dbReference type="Gene3D" id="1.20.1250.20">
    <property type="entry name" value="MFS general substrate transporter like domains"/>
    <property type="match status" value="1"/>
</dbReference>
<dbReference type="InterPro" id="IPR011701">
    <property type="entry name" value="MFS"/>
</dbReference>
<dbReference type="InterPro" id="IPR036259">
    <property type="entry name" value="MFS_trans_sf"/>
</dbReference>
<feature type="transmembrane region" description="Helical" evidence="8">
    <location>
        <begin position="294"/>
        <end position="324"/>
    </location>
</feature>
<keyword evidence="6 8" id="KW-0472">Membrane</keyword>
<dbReference type="InterPro" id="IPR051788">
    <property type="entry name" value="MFS_Transporter"/>
</dbReference>
<organism evidence="9 10">
    <name type="scientific">Georgenia wutianyii</name>
    <dbReference type="NCBI Taxonomy" id="2585135"/>
    <lineage>
        <taxon>Bacteria</taxon>
        <taxon>Bacillati</taxon>
        <taxon>Actinomycetota</taxon>
        <taxon>Actinomycetes</taxon>
        <taxon>Micrococcales</taxon>
        <taxon>Bogoriellaceae</taxon>
        <taxon>Georgenia</taxon>
    </lineage>
</organism>
<protein>
    <submittedName>
        <fullName evidence="9">MFS transporter</fullName>
    </submittedName>
</protein>
<feature type="transmembrane region" description="Helical" evidence="8">
    <location>
        <begin position="176"/>
        <end position="197"/>
    </location>
</feature>
<evidence type="ECO:0000256" key="5">
    <source>
        <dbReference type="ARBA" id="ARBA00022989"/>
    </source>
</evidence>
<feature type="transmembrane region" description="Helical" evidence="8">
    <location>
        <begin position="217"/>
        <end position="236"/>
    </location>
</feature>
<dbReference type="Pfam" id="PF07690">
    <property type="entry name" value="MFS_1"/>
    <property type="match status" value="1"/>
</dbReference>
<gene>
    <name evidence="9" type="ORF">FE251_11835</name>
</gene>
<evidence type="ECO:0000256" key="1">
    <source>
        <dbReference type="ARBA" id="ARBA00004127"/>
    </source>
</evidence>
<evidence type="ECO:0000256" key="3">
    <source>
        <dbReference type="ARBA" id="ARBA00022448"/>
    </source>
</evidence>
<keyword evidence="4 8" id="KW-0812">Transmembrane</keyword>
<feature type="transmembrane region" description="Helical" evidence="8">
    <location>
        <begin position="105"/>
        <end position="130"/>
    </location>
</feature>
<feature type="region of interest" description="Disordered" evidence="7">
    <location>
        <begin position="411"/>
        <end position="443"/>
    </location>
</feature>
<feature type="transmembrane region" description="Helical" evidence="8">
    <location>
        <begin position="256"/>
        <end position="273"/>
    </location>
</feature>
<dbReference type="RefSeq" id="WP_139071445.1">
    <property type="nucleotide sequence ID" value="NZ_CP040899.1"/>
</dbReference>
<feature type="transmembrane region" description="Helical" evidence="8">
    <location>
        <begin position="80"/>
        <end position="99"/>
    </location>
</feature>
<name>A0ABX5VN99_9MICO</name>
<evidence type="ECO:0000256" key="6">
    <source>
        <dbReference type="ARBA" id="ARBA00023136"/>
    </source>
</evidence>
<keyword evidence="10" id="KW-1185">Reference proteome</keyword>
<keyword evidence="5 8" id="KW-1133">Transmembrane helix</keyword>
<accession>A0ABX5VN99</accession>
<feature type="transmembrane region" description="Helical" evidence="8">
    <location>
        <begin position="46"/>
        <end position="71"/>
    </location>
</feature>
<evidence type="ECO:0000256" key="7">
    <source>
        <dbReference type="SAM" id="MobiDB-lite"/>
    </source>
</evidence>
<dbReference type="Proteomes" id="UP000313948">
    <property type="component" value="Chromosome"/>
</dbReference>
<comment type="subcellular location">
    <subcellularLocation>
        <location evidence="1">Endomembrane system</location>
        <topology evidence="1">Multi-pass membrane protein</topology>
    </subcellularLocation>
</comment>
<sequence>MTQDTAPRAYVGTRRAGYTGYVVQAIVNNLAPLLFVVFHTQYDIPVAQLGLLASLNFGVQLLTDLVAMFVVDKVGYRRPIVLAHVLATVGLVLLAVLPGALGDPFLGLCLAVTVYAVGGGLLEVLVSPIVEHLPGAAEEKASGMALLHSFYCWGQLATVVVSTVLLGLVGAGSWTLLPLVWALVPLVNTVVFARVPLPATVPDEHRTPVRGLLGTPLFLAALVLMMTGGAAELTMVQWSSFFAEQGIGVGKEVGDLLGPGLFALLMGAGRFAYGMWGQGLDLRRTLAVMSLGAAACYVLAATSSVTAVSLLACAACGFMVSLLWPGTFSLTAARFPFGGAAMFAVLALAGDAGGAAGPAAVGGLAEAAGGGLAGLAAALPDDGGSGLRTGLLLAALVPLVFAVTVLRFPRRPAAGGRPGDGSSARERTGGGKRSRRADSARQG</sequence>
<feature type="transmembrane region" description="Helical" evidence="8">
    <location>
        <begin position="361"/>
        <end position="379"/>
    </location>
</feature>
<keyword evidence="3" id="KW-0813">Transport</keyword>
<proteinExistence type="inferred from homology"/>
<feature type="transmembrane region" description="Helical" evidence="8">
    <location>
        <begin position="391"/>
        <end position="408"/>
    </location>
</feature>
<evidence type="ECO:0000313" key="10">
    <source>
        <dbReference type="Proteomes" id="UP000313948"/>
    </source>
</evidence>
<evidence type="ECO:0000256" key="8">
    <source>
        <dbReference type="SAM" id="Phobius"/>
    </source>
</evidence>
<dbReference type="SUPFAM" id="SSF103473">
    <property type="entry name" value="MFS general substrate transporter"/>
    <property type="match status" value="1"/>
</dbReference>
<comment type="similarity">
    <text evidence="2">Belongs to the major facilitator superfamily.</text>
</comment>